<dbReference type="AlphaFoldDB" id="A0A1E5VEW7"/>
<reference evidence="8 9" key="1">
    <citation type="submission" date="2016-09" db="EMBL/GenBank/DDBJ databases">
        <title>The draft genome of Dichanthelium oligosanthes: A C3 panicoid grass species.</title>
        <authorList>
            <person name="Studer A.J."/>
            <person name="Schnable J.C."/>
            <person name="Brutnell T.P."/>
        </authorList>
    </citation>
    <scope>NUCLEOTIDE SEQUENCE [LARGE SCALE GENOMIC DNA]</scope>
    <source>
        <strain evidence="9">cv. Kellogg 1175</strain>
        <tissue evidence="8">Leaf</tissue>
    </source>
</reference>
<evidence type="ECO:0000259" key="7">
    <source>
        <dbReference type="PROSITE" id="PS50103"/>
    </source>
</evidence>
<accession>A0A1E5VEW7</accession>
<gene>
    <name evidence="8" type="ORF">BAE44_0015304</name>
</gene>
<keyword evidence="5" id="KW-0238">DNA-binding</keyword>
<keyword evidence="1 6" id="KW-0479">Metal-binding</keyword>
<dbReference type="PANTHER" id="PTHR24009:SF0">
    <property type="entry name" value="ZINC FINGER CCCH DOMAIN-CONTAINING PROTEIN 18"/>
    <property type="match status" value="1"/>
</dbReference>
<name>A0A1E5VEW7_9POAL</name>
<evidence type="ECO:0000313" key="8">
    <source>
        <dbReference type="EMBL" id="OEL23679.1"/>
    </source>
</evidence>
<dbReference type="Proteomes" id="UP000095767">
    <property type="component" value="Unassembled WGS sequence"/>
</dbReference>
<feature type="domain" description="C3H1-type" evidence="7">
    <location>
        <begin position="223"/>
        <end position="251"/>
    </location>
</feature>
<dbReference type="EMBL" id="LWDX02041931">
    <property type="protein sequence ID" value="OEL23679.1"/>
    <property type="molecule type" value="Genomic_DNA"/>
</dbReference>
<dbReference type="PROSITE" id="PS50103">
    <property type="entry name" value="ZF_C3H1"/>
    <property type="match status" value="1"/>
</dbReference>
<evidence type="ECO:0000256" key="6">
    <source>
        <dbReference type="PROSITE-ProRule" id="PRU00723"/>
    </source>
</evidence>
<evidence type="ECO:0000313" key="9">
    <source>
        <dbReference type="Proteomes" id="UP000095767"/>
    </source>
</evidence>
<dbReference type="InterPro" id="IPR000571">
    <property type="entry name" value="Znf_CCCH"/>
</dbReference>
<dbReference type="SUPFAM" id="SSF90229">
    <property type="entry name" value="CCCH zinc finger"/>
    <property type="match status" value="1"/>
</dbReference>
<evidence type="ECO:0000256" key="3">
    <source>
        <dbReference type="ARBA" id="ARBA00022833"/>
    </source>
</evidence>
<organism evidence="8 9">
    <name type="scientific">Dichanthelium oligosanthes</name>
    <dbReference type="NCBI Taxonomy" id="888268"/>
    <lineage>
        <taxon>Eukaryota</taxon>
        <taxon>Viridiplantae</taxon>
        <taxon>Streptophyta</taxon>
        <taxon>Embryophyta</taxon>
        <taxon>Tracheophyta</taxon>
        <taxon>Spermatophyta</taxon>
        <taxon>Magnoliopsida</taxon>
        <taxon>Liliopsida</taxon>
        <taxon>Poales</taxon>
        <taxon>Poaceae</taxon>
        <taxon>PACMAD clade</taxon>
        <taxon>Panicoideae</taxon>
        <taxon>Panicodae</taxon>
        <taxon>Paniceae</taxon>
        <taxon>Dichantheliinae</taxon>
        <taxon>Dichanthelium</taxon>
    </lineage>
</organism>
<evidence type="ECO:0000256" key="1">
    <source>
        <dbReference type="ARBA" id="ARBA00022723"/>
    </source>
</evidence>
<dbReference type="Pfam" id="PF00642">
    <property type="entry name" value="zf-CCCH"/>
    <property type="match status" value="1"/>
</dbReference>
<dbReference type="OrthoDB" id="653160at2759"/>
<keyword evidence="2 6" id="KW-0863">Zinc-finger</keyword>
<dbReference type="InterPro" id="IPR036855">
    <property type="entry name" value="Znf_CCCH_sf"/>
</dbReference>
<dbReference type="SMART" id="SM00356">
    <property type="entry name" value="ZnF_C3H1"/>
    <property type="match status" value="1"/>
</dbReference>
<evidence type="ECO:0000256" key="2">
    <source>
        <dbReference type="ARBA" id="ARBA00022771"/>
    </source>
</evidence>
<sequence length="326" mass="36233">MALSSSSSINRRALLRLNIRKSVASVPSSLARLWWLKQEMAIDECVSKLRKRIRRLHPCNADGIVSYIISLKTPVEIRQYLFTSNDQIQRLIVEAKSSSLPSSQLVPLLPPPQPLSGGIYTPFIHWQPHFHPSSSYHGIQPALYPIDQVGQLQQHQFYPSGSCHGIRSQNTPIGSTGAFQSPFPGFIGLEEHFQSLSIPGDGLPSNYGNACQSVTGYPPSSSKEQTKPCHFLFSMGYCKKGENCPFSHGSDSPEMNNMKQVQTLELSMLEKEISELLLSLQPPRVPIESLASIYNERYGKPLKIGGSCMEGQQHDHSLTNVCLFLL</sequence>
<dbReference type="STRING" id="888268.A0A1E5VEW7"/>
<dbReference type="GO" id="GO:0003723">
    <property type="term" value="F:RNA binding"/>
    <property type="evidence" value="ECO:0007669"/>
    <property type="project" value="UniProtKB-KW"/>
</dbReference>
<dbReference type="GO" id="GO:0008270">
    <property type="term" value="F:zinc ion binding"/>
    <property type="evidence" value="ECO:0007669"/>
    <property type="project" value="UniProtKB-KW"/>
</dbReference>
<proteinExistence type="predicted"/>
<dbReference type="Gene3D" id="4.10.1000.10">
    <property type="entry name" value="Zinc finger, CCCH-type"/>
    <property type="match status" value="1"/>
</dbReference>
<comment type="caution">
    <text evidence="8">The sequence shown here is derived from an EMBL/GenBank/DDBJ whole genome shotgun (WGS) entry which is preliminary data.</text>
</comment>
<feature type="zinc finger region" description="C3H1-type" evidence="6">
    <location>
        <begin position="223"/>
        <end position="251"/>
    </location>
</feature>
<keyword evidence="3 6" id="KW-0862">Zinc</keyword>
<dbReference type="PANTHER" id="PTHR24009">
    <property type="entry name" value="RNA-BINDING (RRM/RBD/RNP MOTIFS)"/>
    <property type="match status" value="1"/>
</dbReference>
<protein>
    <recommendedName>
        <fullName evidence="7">C3H1-type domain-containing protein</fullName>
    </recommendedName>
</protein>
<keyword evidence="4" id="KW-0694">RNA-binding</keyword>
<evidence type="ECO:0000256" key="4">
    <source>
        <dbReference type="ARBA" id="ARBA00022884"/>
    </source>
</evidence>
<dbReference type="GO" id="GO:0003677">
    <property type="term" value="F:DNA binding"/>
    <property type="evidence" value="ECO:0007669"/>
    <property type="project" value="UniProtKB-KW"/>
</dbReference>
<evidence type="ECO:0000256" key="5">
    <source>
        <dbReference type="ARBA" id="ARBA00023125"/>
    </source>
</evidence>
<keyword evidence="9" id="KW-1185">Reference proteome</keyword>